<protein>
    <submittedName>
        <fullName evidence="1">Uncharacterized protein</fullName>
    </submittedName>
</protein>
<sequence>MRHDGAGDFEYQGLSAIEPFISDFPGHLLIFPPTSWQSANALFGNVIRKINLKQLEGVWQVLWINLKMNKSLQHGR</sequence>
<dbReference type="Proteomes" id="UP000199467">
    <property type="component" value="Unassembled WGS sequence"/>
</dbReference>
<reference evidence="2" key="1">
    <citation type="submission" date="2016-10" db="EMBL/GenBank/DDBJ databases">
        <authorList>
            <person name="Varghese N."/>
            <person name="Submissions S."/>
        </authorList>
    </citation>
    <scope>NUCLEOTIDE SEQUENCE [LARGE SCALE GENOMIC DNA]</scope>
    <source>
        <strain evidence="2">DSM 26382</strain>
    </source>
</reference>
<dbReference type="EMBL" id="FMZQ01000007">
    <property type="protein sequence ID" value="SDC86949.1"/>
    <property type="molecule type" value="Genomic_DNA"/>
</dbReference>
<evidence type="ECO:0000313" key="1">
    <source>
        <dbReference type="EMBL" id="SDC86949.1"/>
    </source>
</evidence>
<keyword evidence="2" id="KW-1185">Reference proteome</keyword>
<dbReference type="AlphaFoldDB" id="A0A1G6Q3N7"/>
<organism evidence="1 2">
    <name type="scientific">Ectopseudomonas chengduensis</name>
    <dbReference type="NCBI Taxonomy" id="489632"/>
    <lineage>
        <taxon>Bacteria</taxon>
        <taxon>Pseudomonadati</taxon>
        <taxon>Pseudomonadota</taxon>
        <taxon>Gammaproteobacteria</taxon>
        <taxon>Pseudomonadales</taxon>
        <taxon>Pseudomonadaceae</taxon>
        <taxon>Ectopseudomonas</taxon>
    </lineage>
</organism>
<evidence type="ECO:0000313" key="2">
    <source>
        <dbReference type="Proteomes" id="UP000199467"/>
    </source>
</evidence>
<gene>
    <name evidence="1" type="ORF">SAMN05216576_107238</name>
</gene>
<proteinExistence type="predicted"/>
<accession>A0A1G6Q3N7</accession>
<name>A0A1G6Q3N7_9GAMM</name>